<evidence type="ECO:0000256" key="4">
    <source>
        <dbReference type="ARBA" id="ARBA00029447"/>
    </source>
</evidence>
<dbReference type="GO" id="GO:0007165">
    <property type="term" value="P:signal transduction"/>
    <property type="evidence" value="ECO:0007669"/>
    <property type="project" value="UniProtKB-KW"/>
</dbReference>
<reference evidence="10 11" key="1">
    <citation type="submission" date="2020-08" db="EMBL/GenBank/DDBJ databases">
        <title>Genomic Encyclopedia of Type Strains, Phase IV (KMG-IV): sequencing the most valuable type-strain genomes for metagenomic binning, comparative biology and taxonomic classification.</title>
        <authorList>
            <person name="Goeker M."/>
        </authorList>
    </citation>
    <scope>NUCLEOTIDE SEQUENCE [LARGE SCALE GENOMIC DNA]</scope>
    <source>
        <strain evidence="10 11">DSM 11590</strain>
    </source>
</reference>
<accession>A0A7W9ZHC6</accession>
<dbReference type="Proteomes" id="UP000544872">
    <property type="component" value="Unassembled WGS sequence"/>
</dbReference>
<dbReference type="InterPro" id="IPR000727">
    <property type="entry name" value="T_SNARE_dom"/>
</dbReference>
<comment type="similarity">
    <text evidence="4">Belongs to the methyl-accepting chemotaxis (MCP) protein family.</text>
</comment>
<dbReference type="PROSITE" id="PS50885">
    <property type="entry name" value="HAMP"/>
    <property type="match status" value="1"/>
</dbReference>
<comment type="caution">
    <text evidence="10">The sequence shown here is derived from an EMBL/GenBank/DDBJ whole genome shotgun (WGS) entry which is preliminary data.</text>
</comment>
<evidence type="ECO:0000259" key="9">
    <source>
        <dbReference type="PROSITE" id="PS50885"/>
    </source>
</evidence>
<feature type="transmembrane region" description="Helical" evidence="6">
    <location>
        <begin position="16"/>
        <end position="36"/>
    </location>
</feature>
<evidence type="ECO:0000259" key="7">
    <source>
        <dbReference type="PROSITE" id="PS50111"/>
    </source>
</evidence>
<proteinExistence type="inferred from homology"/>
<feature type="domain" description="HAMP" evidence="9">
    <location>
        <begin position="347"/>
        <end position="400"/>
    </location>
</feature>
<keyword evidence="6" id="KW-0472">Membrane</keyword>
<keyword evidence="6" id="KW-1133">Transmembrane helix</keyword>
<feature type="domain" description="Methyl-accepting transducer" evidence="7">
    <location>
        <begin position="415"/>
        <end position="662"/>
    </location>
</feature>
<keyword evidence="6" id="KW-0812">Transmembrane</keyword>
<dbReference type="SUPFAM" id="SSF58104">
    <property type="entry name" value="Methyl-accepting chemotaxis protein (MCP) signaling domain"/>
    <property type="match status" value="1"/>
</dbReference>
<dbReference type="PROSITE" id="PS50192">
    <property type="entry name" value="T_SNARE"/>
    <property type="match status" value="1"/>
</dbReference>
<sequence>MTTRTVRSGGSIRRQILVPFLATVAVSLVAVIWYASATLGDLAQSRARDTLSSRSAQEAETMGGMLLRAAAFARSGTGIAHAFLQKEGGFDRALFGQVLLKELTDNPDFIGFYGGFEPNFDGQDARYAKTDLGDDTGRYLIYAARDDKGKPGITIAPMTGDAAEKFWYDMPMREKRTVITPPYMYEVMGTKTLMTTLSSPVTDVAGKPVGITTVDIPLTSIQKLAAEVKLYASGYAMVVSHDGKWVASPDATLIGKTVENPALQALLTDVRSKGAVQRAMPDPASGVPSLISATQFGVDGISERWVLIVSAPEAEVMAEAVQARWTMLAVGLIAVVASMLLAVVIGQRIARPIMTLTDAMTELAEGRDLKVVPQITSPQELAAMADAMTVFRDNMDRNRQLAAEQEKARQVQVERAERIQGLTRAFEGEVSTLLGAVDSTAQTLESTAQGMNAIATSASEQAGLVAGAADASRQNVETVAAAAEELSASINEISSHVGTSARIASEAVAAAEESTALIRSLEASTEQIGVVVNLINDIASQTNLLALNATIEAARAGDAGKGFAVVANEVKSLANQTAKATEQITRQIEAVQQATGQAVRSNQAIAGIIRRIDEIATTIASAVEEQGAATQEIARNVVQAASSTSEVAGSISDVRGGAERTGHAATEVLSAAETMTARADALRQEVERFLQQIIRV</sequence>
<evidence type="ECO:0000256" key="6">
    <source>
        <dbReference type="SAM" id="Phobius"/>
    </source>
</evidence>
<feature type="transmembrane region" description="Helical" evidence="6">
    <location>
        <begin position="325"/>
        <end position="345"/>
    </location>
</feature>
<dbReference type="Gene3D" id="1.10.287.950">
    <property type="entry name" value="Methyl-accepting chemotaxis protein"/>
    <property type="match status" value="1"/>
</dbReference>
<name>A0A7W9ZHC6_NOVIT</name>
<evidence type="ECO:0000256" key="3">
    <source>
        <dbReference type="ARBA" id="ARBA00023224"/>
    </source>
</evidence>
<evidence type="ECO:0000256" key="5">
    <source>
        <dbReference type="PROSITE-ProRule" id="PRU00284"/>
    </source>
</evidence>
<dbReference type="CDD" id="cd12913">
    <property type="entry name" value="PDC1_MCP_like"/>
    <property type="match status" value="1"/>
</dbReference>
<feature type="domain" description="T-SNARE coiled-coil homology" evidence="8">
    <location>
        <begin position="592"/>
        <end position="654"/>
    </location>
</feature>
<keyword evidence="11" id="KW-1185">Reference proteome</keyword>
<dbReference type="Pfam" id="PF22673">
    <property type="entry name" value="MCP-like_PDC_1"/>
    <property type="match status" value="1"/>
</dbReference>
<keyword evidence="3 5" id="KW-0807">Transducer</keyword>
<dbReference type="PANTHER" id="PTHR32089">
    <property type="entry name" value="METHYL-ACCEPTING CHEMOTAXIS PROTEIN MCPB"/>
    <property type="match status" value="1"/>
</dbReference>
<keyword evidence="2" id="KW-0997">Cell inner membrane</keyword>
<dbReference type="InterPro" id="IPR003660">
    <property type="entry name" value="HAMP_dom"/>
</dbReference>
<dbReference type="Gene3D" id="6.10.340.10">
    <property type="match status" value="1"/>
</dbReference>
<organism evidence="10 11">
    <name type="scientific">Novispirillum itersonii</name>
    <name type="common">Aquaspirillum itersonii</name>
    <dbReference type="NCBI Taxonomy" id="189"/>
    <lineage>
        <taxon>Bacteria</taxon>
        <taxon>Pseudomonadati</taxon>
        <taxon>Pseudomonadota</taxon>
        <taxon>Alphaproteobacteria</taxon>
        <taxon>Rhodospirillales</taxon>
        <taxon>Novispirillaceae</taxon>
        <taxon>Novispirillum</taxon>
    </lineage>
</organism>
<evidence type="ECO:0000259" key="8">
    <source>
        <dbReference type="PROSITE" id="PS50192"/>
    </source>
</evidence>
<dbReference type="AlphaFoldDB" id="A0A7W9ZHC6"/>
<dbReference type="Pfam" id="PF00015">
    <property type="entry name" value="MCPsignal"/>
    <property type="match status" value="1"/>
</dbReference>
<gene>
    <name evidence="10" type="ORF">FHS48_002932</name>
</gene>
<dbReference type="InterPro" id="IPR004089">
    <property type="entry name" value="MCPsignal_dom"/>
</dbReference>
<evidence type="ECO:0000256" key="2">
    <source>
        <dbReference type="ARBA" id="ARBA00022519"/>
    </source>
</evidence>
<dbReference type="PANTHER" id="PTHR32089:SF112">
    <property type="entry name" value="LYSOZYME-LIKE PROTEIN-RELATED"/>
    <property type="match status" value="1"/>
</dbReference>
<evidence type="ECO:0000313" key="10">
    <source>
        <dbReference type="EMBL" id="MBB6211493.1"/>
    </source>
</evidence>
<evidence type="ECO:0000313" key="11">
    <source>
        <dbReference type="Proteomes" id="UP000544872"/>
    </source>
</evidence>
<comment type="subcellular location">
    <subcellularLocation>
        <location evidence="1">Cell inner membrane</location>
        <topology evidence="1">Multi-pass membrane protein</topology>
    </subcellularLocation>
</comment>
<dbReference type="RefSeq" id="WP_184264300.1">
    <property type="nucleotide sequence ID" value="NZ_JACIIX010000011.1"/>
</dbReference>
<protein>
    <submittedName>
        <fullName evidence="10">Methyl-accepting chemotaxis protein</fullName>
    </submittedName>
</protein>
<dbReference type="SMART" id="SM00283">
    <property type="entry name" value="MA"/>
    <property type="match status" value="1"/>
</dbReference>
<keyword evidence="2" id="KW-1003">Cell membrane</keyword>
<evidence type="ECO:0000256" key="1">
    <source>
        <dbReference type="ARBA" id="ARBA00004429"/>
    </source>
</evidence>
<dbReference type="Gene3D" id="3.30.450.20">
    <property type="entry name" value="PAS domain"/>
    <property type="match status" value="2"/>
</dbReference>
<dbReference type="GO" id="GO:0005886">
    <property type="term" value="C:plasma membrane"/>
    <property type="evidence" value="ECO:0007669"/>
    <property type="project" value="UniProtKB-SubCell"/>
</dbReference>
<dbReference type="EMBL" id="JACIIX010000011">
    <property type="protein sequence ID" value="MBB6211493.1"/>
    <property type="molecule type" value="Genomic_DNA"/>
</dbReference>
<dbReference type="PROSITE" id="PS50111">
    <property type="entry name" value="CHEMOTAXIS_TRANSDUC_2"/>
    <property type="match status" value="1"/>
</dbReference>
<dbReference type="CDD" id="cd06225">
    <property type="entry name" value="HAMP"/>
    <property type="match status" value="1"/>
</dbReference>